<comment type="cofactor">
    <cofactor evidence="7">
        <name>Zn(2+)</name>
        <dbReference type="ChEBI" id="CHEBI:29105"/>
    </cofactor>
    <cofactor evidence="7">
        <name>Fe(3+)</name>
        <dbReference type="ChEBI" id="CHEBI:29034"/>
    </cofactor>
    <text evidence="7">Binds 1 zinc or iron ion per subunit.</text>
</comment>
<evidence type="ECO:0000256" key="2">
    <source>
        <dbReference type="ARBA" id="ARBA00022723"/>
    </source>
</evidence>
<feature type="binding site" evidence="7">
    <location>
        <position position="319"/>
    </location>
    <ligand>
        <name>4-imidazolone-5-propanoate</name>
        <dbReference type="ChEBI" id="CHEBI:77893"/>
    </ligand>
</feature>
<evidence type="ECO:0000256" key="6">
    <source>
        <dbReference type="ARBA" id="ARBA00023004"/>
    </source>
</evidence>
<keyword evidence="7" id="KW-0963">Cytoplasm</keyword>
<dbReference type="InterPro" id="IPR011059">
    <property type="entry name" value="Metal-dep_hydrolase_composite"/>
</dbReference>
<dbReference type="HOGENOM" id="CLU_041647_0_1_0"/>
<feature type="binding site" evidence="7">
    <location>
        <position position="240"/>
    </location>
    <ligand>
        <name>Zn(2+)</name>
        <dbReference type="ChEBI" id="CHEBI:29105"/>
    </ligand>
</feature>
<feature type="binding site" evidence="7">
    <location>
        <position position="178"/>
    </location>
    <ligand>
        <name>4-imidazolone-5-propanoate</name>
        <dbReference type="ChEBI" id="CHEBI:77893"/>
    </ligand>
</feature>
<keyword evidence="5 7" id="KW-0862">Zinc</keyword>
<dbReference type="NCBIfam" id="TIGR01224">
    <property type="entry name" value="hutI"/>
    <property type="match status" value="1"/>
</dbReference>
<evidence type="ECO:0000256" key="1">
    <source>
        <dbReference type="ARBA" id="ARBA00012864"/>
    </source>
</evidence>
<feature type="binding site" evidence="7">
    <location>
        <position position="83"/>
    </location>
    <ligand>
        <name>4-imidazolone-5-propanoate</name>
        <dbReference type="ChEBI" id="CHEBI:77893"/>
    </ligand>
</feature>
<dbReference type="GO" id="GO:0005506">
    <property type="term" value="F:iron ion binding"/>
    <property type="evidence" value="ECO:0007669"/>
    <property type="project" value="UniProtKB-UniRule"/>
</dbReference>
<comment type="function">
    <text evidence="7">Catalyzes the hydrolytic cleavage of the carbon-nitrogen bond in imidazolone-5-propanoate to yield N-formimidoyl-L-glutamate. It is the third step in the universal histidine degradation pathway.</text>
</comment>
<keyword evidence="6 7" id="KW-0408">Iron</keyword>
<dbReference type="GO" id="GO:0019557">
    <property type="term" value="P:L-histidine catabolic process to glutamate and formate"/>
    <property type="evidence" value="ECO:0007669"/>
    <property type="project" value="UniProtKB-UniPathway"/>
</dbReference>
<feature type="binding site" evidence="7">
    <location>
        <position position="243"/>
    </location>
    <ligand>
        <name>4-imidazolone-5-propanoate</name>
        <dbReference type="ChEBI" id="CHEBI:77893"/>
    </ligand>
</feature>
<organism evidence="9 10">
    <name type="scientific">Deinococcus geothermalis (strain DSM 11300 / CIP 105573 / AG-3a)</name>
    <dbReference type="NCBI Taxonomy" id="319795"/>
    <lineage>
        <taxon>Bacteria</taxon>
        <taxon>Thermotogati</taxon>
        <taxon>Deinococcota</taxon>
        <taxon>Deinococci</taxon>
        <taxon>Deinococcales</taxon>
        <taxon>Deinococcaceae</taxon>
        <taxon>Deinococcus</taxon>
    </lineage>
</organism>
<gene>
    <name evidence="7" type="primary">hutI</name>
    <name evidence="9" type="ordered locus">Dgeo_2731</name>
</gene>
<dbReference type="GO" id="GO:0019556">
    <property type="term" value="P:L-histidine catabolic process to glutamate and formamide"/>
    <property type="evidence" value="ECO:0007669"/>
    <property type="project" value="UniProtKB-UniRule"/>
</dbReference>
<feature type="binding site" evidence="7">
    <location>
        <position position="76"/>
    </location>
    <ligand>
        <name>Fe(3+)</name>
        <dbReference type="ChEBI" id="CHEBI:29034"/>
    </ligand>
</feature>
<protein>
    <recommendedName>
        <fullName evidence="1 7">Imidazolonepropionase</fullName>
        <ecNumber evidence="1 7">3.5.2.7</ecNumber>
    </recommendedName>
    <alternativeName>
        <fullName evidence="7">Imidazolone-5-propionate hydrolase</fullName>
    </alternativeName>
</protein>
<dbReference type="Gene3D" id="2.30.40.10">
    <property type="entry name" value="Urease, subunit C, domain 1"/>
    <property type="match status" value="1"/>
</dbReference>
<dbReference type="UniPathway" id="UPA00379">
    <property type="reaction ID" value="UER00551"/>
</dbReference>
<dbReference type="Gene3D" id="3.20.20.140">
    <property type="entry name" value="Metal-dependent hydrolases"/>
    <property type="match status" value="1"/>
</dbReference>
<evidence type="ECO:0000259" key="8">
    <source>
        <dbReference type="Pfam" id="PF01979"/>
    </source>
</evidence>
<evidence type="ECO:0000256" key="4">
    <source>
        <dbReference type="ARBA" id="ARBA00022808"/>
    </source>
</evidence>
<dbReference type="KEGG" id="dge:Dgeo_2731"/>
<proteinExistence type="inferred from homology"/>
<feature type="binding site" evidence="7">
    <location>
        <position position="316"/>
    </location>
    <ligand>
        <name>N-formimidoyl-L-glutamate</name>
        <dbReference type="ChEBI" id="CHEBI:58928"/>
    </ligand>
</feature>
<dbReference type="SUPFAM" id="SSF51556">
    <property type="entry name" value="Metallo-dependent hydrolases"/>
    <property type="match status" value="1"/>
</dbReference>
<keyword evidence="10" id="KW-1185">Reference proteome</keyword>
<keyword evidence="2 7" id="KW-0479">Metal-binding</keyword>
<evidence type="ECO:0000256" key="7">
    <source>
        <dbReference type="HAMAP-Rule" id="MF_00372"/>
    </source>
</evidence>
<comment type="subcellular location">
    <subcellularLocation>
        <location evidence="7">Cytoplasm</location>
    </subcellularLocation>
</comment>
<dbReference type="Proteomes" id="UP000002431">
    <property type="component" value="Plasmid pDGEO01"/>
</dbReference>
<dbReference type="FunFam" id="3.20.20.140:FF:000007">
    <property type="entry name" value="Imidazolonepropionase"/>
    <property type="match status" value="1"/>
</dbReference>
<evidence type="ECO:0000256" key="3">
    <source>
        <dbReference type="ARBA" id="ARBA00022801"/>
    </source>
</evidence>
<feature type="binding site" evidence="7">
    <location>
        <position position="314"/>
    </location>
    <ligand>
        <name>Fe(3+)</name>
        <dbReference type="ChEBI" id="CHEBI:29034"/>
    </ligand>
</feature>
<dbReference type="GO" id="GO:0008270">
    <property type="term" value="F:zinc ion binding"/>
    <property type="evidence" value="ECO:0007669"/>
    <property type="project" value="UniProtKB-UniRule"/>
</dbReference>
<dbReference type="HAMAP" id="MF_00372">
    <property type="entry name" value="HutI"/>
    <property type="match status" value="1"/>
</dbReference>
<dbReference type="Pfam" id="PF01979">
    <property type="entry name" value="Amidohydro_1"/>
    <property type="match status" value="1"/>
</dbReference>
<geneLocation type="plasmid" evidence="9 10">
    <name>pDGEO01</name>
</geneLocation>
<feature type="binding site" evidence="7">
    <location>
        <position position="74"/>
    </location>
    <ligand>
        <name>Zn(2+)</name>
        <dbReference type="ChEBI" id="CHEBI:29105"/>
    </ligand>
</feature>
<feature type="binding site" evidence="7">
    <location>
        <position position="74"/>
    </location>
    <ligand>
        <name>Fe(3+)</name>
        <dbReference type="ChEBI" id="CHEBI:29034"/>
    </ligand>
</feature>
<feature type="binding site" evidence="7">
    <location>
        <position position="146"/>
    </location>
    <ligand>
        <name>N-formimidoyl-L-glutamate</name>
        <dbReference type="ChEBI" id="CHEBI:58928"/>
    </ligand>
</feature>
<keyword evidence="3 7" id="KW-0378">Hydrolase</keyword>
<dbReference type="AlphaFoldDB" id="Q1J2X0"/>
<dbReference type="PANTHER" id="PTHR42752:SF1">
    <property type="entry name" value="IMIDAZOLONEPROPIONASE-RELATED"/>
    <property type="match status" value="1"/>
</dbReference>
<comment type="catalytic activity">
    <reaction evidence="7">
        <text>4-imidazolone-5-propanoate + H2O = N-formimidoyl-L-glutamate</text>
        <dbReference type="Rhea" id="RHEA:23660"/>
        <dbReference type="ChEBI" id="CHEBI:15377"/>
        <dbReference type="ChEBI" id="CHEBI:58928"/>
        <dbReference type="ChEBI" id="CHEBI:77893"/>
        <dbReference type="EC" id="3.5.2.7"/>
    </reaction>
</comment>
<sequence>MAELLLTGITQLVTPPPGPQRGAAMRKLTVLQDAALLMRDGMIAWVGSRQEAPAAAQIRDLGGVAVVPGLVDPHTHAVWAGDRLADFEARVEGVPYEELLARGGGIRSTMQATATAGVEELAQLAHPRLAALLHSGATTIEVKSGYGLDFGAELRMLKAVRALQESLPATLVPTLLIHVPPTESRAAYVRAVCEALIPEVARKRLAAAVDVFCEREAFTVEETRALFAAARSNGLQVKLHADQFHALGGTELACAVEALSVDHLEASGEAQIEALAASETVATVLPGVTLHLGLRAAPARRLVDAGACVAVGTDLNPGSSPLFSAQLALALAVRLNGLTPAEALTACTVNAAAALGLRDRGALVAGQRADLLALHASDWRDLAYTLGANPVRDVFVGGQNIKETLSKEKAL</sequence>
<dbReference type="InterPro" id="IPR032466">
    <property type="entry name" value="Metal_Hydrolase"/>
</dbReference>
<feature type="domain" description="Amidohydrolase-related" evidence="8">
    <location>
        <begin position="66"/>
        <end position="399"/>
    </location>
</feature>
<dbReference type="RefSeq" id="WP_011525841.1">
    <property type="nucleotide sequence ID" value="NC_008010.2"/>
</dbReference>
<feature type="binding site" evidence="7">
    <location>
        <position position="146"/>
    </location>
    <ligand>
        <name>4-imidazolone-5-propanoate</name>
        <dbReference type="ChEBI" id="CHEBI:77893"/>
    </ligand>
</feature>
<dbReference type="GO" id="GO:0005737">
    <property type="term" value="C:cytoplasm"/>
    <property type="evidence" value="ECO:0007669"/>
    <property type="project" value="UniProtKB-SubCell"/>
</dbReference>
<evidence type="ECO:0000256" key="5">
    <source>
        <dbReference type="ARBA" id="ARBA00022833"/>
    </source>
</evidence>
<dbReference type="InterPro" id="IPR006680">
    <property type="entry name" value="Amidohydro-rel"/>
</dbReference>
<dbReference type="GO" id="GO:0050480">
    <property type="term" value="F:imidazolonepropionase activity"/>
    <property type="evidence" value="ECO:0007669"/>
    <property type="project" value="UniProtKB-UniRule"/>
</dbReference>
<evidence type="ECO:0000313" key="9">
    <source>
        <dbReference type="EMBL" id="ABF44164.1"/>
    </source>
</evidence>
<feature type="binding site" evidence="7">
    <location>
        <position position="76"/>
    </location>
    <ligand>
        <name>Zn(2+)</name>
        <dbReference type="ChEBI" id="CHEBI:29105"/>
    </ligand>
</feature>
<feature type="binding site" evidence="7">
    <location>
        <position position="240"/>
    </location>
    <ligand>
        <name>Fe(3+)</name>
        <dbReference type="ChEBI" id="CHEBI:29034"/>
    </ligand>
</feature>
<dbReference type="eggNOG" id="COG1228">
    <property type="taxonomic scope" value="Bacteria"/>
</dbReference>
<feature type="binding site" evidence="7">
    <location>
        <position position="314"/>
    </location>
    <ligand>
        <name>Zn(2+)</name>
        <dbReference type="ChEBI" id="CHEBI:29105"/>
    </ligand>
</feature>
<dbReference type="InterPro" id="IPR005920">
    <property type="entry name" value="HutI"/>
</dbReference>
<comment type="pathway">
    <text evidence="7">Amino-acid degradation; L-histidine degradation into L-glutamate; N-formimidoyl-L-glutamate from L-histidine: step 3/3.</text>
</comment>
<dbReference type="SUPFAM" id="SSF51338">
    <property type="entry name" value="Composite domain of metallo-dependent hydrolases"/>
    <property type="match status" value="2"/>
</dbReference>
<keyword evidence="4 7" id="KW-0369">Histidine metabolism</keyword>
<evidence type="ECO:0000313" key="10">
    <source>
        <dbReference type="Proteomes" id="UP000002431"/>
    </source>
</evidence>
<comment type="similarity">
    <text evidence="7">Belongs to the metallo-dependent hydrolases superfamily. HutI family.</text>
</comment>
<dbReference type="EMBL" id="CP000358">
    <property type="protein sequence ID" value="ABF44164.1"/>
    <property type="molecule type" value="Genomic_DNA"/>
</dbReference>
<feature type="binding site" evidence="7">
    <location>
        <position position="318"/>
    </location>
    <ligand>
        <name>N-formimidoyl-L-glutamate</name>
        <dbReference type="ChEBI" id="CHEBI:58928"/>
    </ligand>
</feature>
<dbReference type="EC" id="3.5.2.7" evidence="1 7"/>
<reference evidence="9" key="1">
    <citation type="submission" date="2006-04" db="EMBL/GenBank/DDBJ databases">
        <title>Complete sequence of plasmid1 pDGEO01 of Deinococcus geothermalis DSM 11300.</title>
        <authorList>
            <consortium name="US DOE Joint Genome Institute"/>
            <person name="Copeland A."/>
            <person name="Lucas S."/>
            <person name="Lapidus A."/>
            <person name="Barry K."/>
            <person name="Detter J.C."/>
            <person name="Glavina del Rio T."/>
            <person name="Hammon N."/>
            <person name="Israni S."/>
            <person name="Dalin E."/>
            <person name="Tice H."/>
            <person name="Pitluck S."/>
            <person name="Brettin T."/>
            <person name="Bruce D."/>
            <person name="Han C."/>
            <person name="Tapia R."/>
            <person name="Saunders E."/>
            <person name="Gilna P."/>
            <person name="Schmutz J."/>
            <person name="Larimer F."/>
            <person name="Land M."/>
            <person name="Hauser L."/>
            <person name="Kyrpides N."/>
            <person name="Kim E."/>
            <person name="Daly M.J."/>
            <person name="Fredrickson J.K."/>
            <person name="Makarova K.S."/>
            <person name="Gaidamakova E.K."/>
            <person name="Zhai M."/>
            <person name="Richardson P."/>
        </authorList>
    </citation>
    <scope>NUCLEOTIDE SEQUENCE</scope>
    <source>
        <strain evidence="9">DSM 11300</strain>
        <plasmid evidence="9">pDGEO01</plasmid>
    </source>
</reference>
<accession>Q1J2X0</accession>
<keyword evidence="9" id="KW-0614">Plasmid</keyword>
<dbReference type="PANTHER" id="PTHR42752">
    <property type="entry name" value="IMIDAZOLONEPROPIONASE"/>
    <property type="match status" value="1"/>
</dbReference>
<name>Q1J2X0_DEIGD</name>